<dbReference type="EMBL" id="WIQW01000142">
    <property type="protein sequence ID" value="KAF3080139.1"/>
    <property type="molecule type" value="Genomic_DNA"/>
</dbReference>
<evidence type="ECO:0000256" key="2">
    <source>
        <dbReference type="SAM" id="MobiDB-lite"/>
    </source>
</evidence>
<evidence type="ECO:0000256" key="1">
    <source>
        <dbReference type="ARBA" id="ARBA00005724"/>
    </source>
</evidence>
<name>A0A7C8MVI0_ORBOL</name>
<dbReference type="Pfam" id="PF23565">
    <property type="entry name" value="ARM_TANGO6"/>
    <property type="match status" value="1"/>
</dbReference>
<dbReference type="InterPro" id="IPR019414">
    <property type="entry name" value="Rtp1_C2"/>
</dbReference>
<dbReference type="InterPro" id="IPR019451">
    <property type="entry name" value="Rtp1_C1"/>
</dbReference>
<feature type="domain" description="RNA polymerase II assembly factor Rtp1 C-terminal" evidence="3">
    <location>
        <begin position="994"/>
        <end position="1024"/>
    </location>
</feature>
<evidence type="ECO:0000313" key="6">
    <source>
        <dbReference type="EMBL" id="KAF3080139.1"/>
    </source>
</evidence>
<evidence type="ECO:0000259" key="4">
    <source>
        <dbReference type="Pfam" id="PF10363"/>
    </source>
</evidence>
<dbReference type="PANTHER" id="PTHR20959">
    <property type="entry name" value="TRANSPORT AND GOLGI ORGANIZATION PROTEIN 6 FAMILY MEMBER"/>
    <property type="match status" value="1"/>
</dbReference>
<dbReference type="SUPFAM" id="SSF48371">
    <property type="entry name" value="ARM repeat"/>
    <property type="match status" value="1"/>
</dbReference>
<dbReference type="InterPro" id="IPR057407">
    <property type="entry name" value="HEAT_TANGO6"/>
</dbReference>
<comment type="caution">
    <text evidence="6">The sequence shown here is derived from an EMBL/GenBank/DDBJ whole genome shotgun (WGS) entry which is preliminary data.</text>
</comment>
<evidence type="ECO:0000259" key="3">
    <source>
        <dbReference type="Pfam" id="PF10304"/>
    </source>
</evidence>
<dbReference type="Proteomes" id="UP000475325">
    <property type="component" value="Unassembled WGS sequence"/>
</dbReference>
<evidence type="ECO:0000259" key="5">
    <source>
        <dbReference type="Pfam" id="PF23565"/>
    </source>
</evidence>
<evidence type="ECO:0008006" key="8">
    <source>
        <dbReference type="Google" id="ProtNLM"/>
    </source>
</evidence>
<dbReference type="InterPro" id="IPR039600">
    <property type="entry name" value="TANGO6/Rtp1"/>
</dbReference>
<dbReference type="GO" id="GO:0009306">
    <property type="term" value="P:protein secretion"/>
    <property type="evidence" value="ECO:0007669"/>
    <property type="project" value="TreeGrafter"/>
</dbReference>
<comment type="similarity">
    <text evidence="1">Belongs to the Tango6 family.</text>
</comment>
<dbReference type="AlphaFoldDB" id="A0A7C8MVI0"/>
<dbReference type="InterPro" id="IPR011989">
    <property type="entry name" value="ARM-like"/>
</dbReference>
<feature type="compositionally biased region" description="Basic and acidic residues" evidence="2">
    <location>
        <begin position="848"/>
        <end position="861"/>
    </location>
</feature>
<dbReference type="Gene3D" id="1.25.10.10">
    <property type="entry name" value="Leucine-rich Repeat Variant"/>
    <property type="match status" value="1"/>
</dbReference>
<feature type="domain" description="TANGO6 HEAT repeat" evidence="5">
    <location>
        <begin position="255"/>
        <end position="479"/>
    </location>
</feature>
<dbReference type="PANTHER" id="PTHR20959:SF1">
    <property type="entry name" value="TRANSPORT AND GOLGI ORGANIZATION PROTEIN 6 HOMOLOG"/>
    <property type="match status" value="1"/>
</dbReference>
<protein>
    <recommendedName>
        <fullName evidence="8">RNA polymerase II assembly factor Rtp1 C-terminal domain-containing protein</fullName>
    </recommendedName>
</protein>
<proteinExistence type="inferred from homology"/>
<evidence type="ECO:0000313" key="7">
    <source>
        <dbReference type="Proteomes" id="UP000475325"/>
    </source>
</evidence>
<gene>
    <name evidence="6" type="ORF">TWF102_002449</name>
</gene>
<dbReference type="Pfam" id="PF10304">
    <property type="entry name" value="RTP1_C2"/>
    <property type="match status" value="1"/>
</dbReference>
<sequence>MSSQKSFQATLNTAATFLQPVFKPQNASNRHHPSIIESLYQTLLKNDISASSSSVEAPSYNLKSSKVILYALSLLSKLNQSATPKNSSPDALFAPRDQRIILGLADLILLEGIYPNTTSGILPPLDRRTKSSGYFSQIQAAAAAASISQHEDGTDSRNVELLAMIVDNIQPILATASNEVSDAVRERLQMDLVACLGELAFNPQNGSEEWRKRFYSALDNVQTPILLPLLVPLILPTTPPWFQKPLTTYLSSIPLARPGGVKDEITFFIDPTKEIPTQRVALQQASKLIGSVPTASTPDQYFSVVAPQLIELLDEVGNLGLAAGIVINDVFERRKKGVEKYFFPRLLRPLRPAKSQIPAAEEVENGDIITLTEEEDLERAINRISSLFQSSNGQSYLASRILDTLILPLWGLWQFAVSIKATSPIVKKTPQDLLIAYMKLKPSSTALDEIVQNFGYDGDDHWIFTRGEMGQVKIVVRDTDLPSKAIEIKDIEERTPSFISLALAANDDVFTDFFLSLCRRWLGGGFTISAEGGDRAAFGLLFQLKVLEGILEHHSERLTRRPEQVIILVKEILDSHVRTLEKERERVEALQNPSMNTLGKITEGEEYFDCLVADDNDEISSGGDAIGIALQLLNSIVSTSFSRTVSEQEKKLLSTLQPSLKYLSSERGADGSIASLTRGLGLFISTQHIPLTSPVDGDVKPVDEKVLKEQQTLQTALLYLRDQMVPIRAHGLEMLKELIKERSSVVDVQTITKLLIDMLQDKESFVYLGVVKILCELADKHPSTVIGMLVGVYVDEEEKMGIDERLKVGEALMGTVQRLGETAVGKVAEEIGNVMVGLAGRRKGRHKEARETTREKEEAERRIKKEGEMDEEYRKVLNEARVEAGIDVEGGKKVKIEVVEDDEQWISKVGEEDYRVRTSALSVLGILFETNASGVPVGVTLAAVEVALRILELERGKEQATVRRAAVHLVSSVLNGLEKNGTVELLKVIPRERLEDIVRVLGYTRATDDDGLVREQAGVLFEALTE</sequence>
<dbReference type="Pfam" id="PF10363">
    <property type="entry name" value="RTP1_C1"/>
    <property type="match status" value="1"/>
</dbReference>
<feature type="domain" description="RNA polymerase II assembly factor Rtp1 C-terminal" evidence="4">
    <location>
        <begin position="713"/>
        <end position="822"/>
    </location>
</feature>
<dbReference type="InterPro" id="IPR016024">
    <property type="entry name" value="ARM-type_fold"/>
</dbReference>
<feature type="region of interest" description="Disordered" evidence="2">
    <location>
        <begin position="842"/>
        <end position="861"/>
    </location>
</feature>
<accession>A0A7C8MVI0</accession>
<reference evidence="6 7" key="1">
    <citation type="submission" date="2019-06" db="EMBL/GenBank/DDBJ databases">
        <authorList>
            <person name="Palmer J.M."/>
        </authorList>
    </citation>
    <scope>NUCLEOTIDE SEQUENCE [LARGE SCALE GENOMIC DNA]</scope>
    <source>
        <strain evidence="6 7">TWF102</strain>
    </source>
</reference>
<organism evidence="6 7">
    <name type="scientific">Orbilia oligospora</name>
    <name type="common">Nematode-trapping fungus</name>
    <name type="synonym">Arthrobotrys oligospora</name>
    <dbReference type="NCBI Taxonomy" id="2813651"/>
    <lineage>
        <taxon>Eukaryota</taxon>
        <taxon>Fungi</taxon>
        <taxon>Dikarya</taxon>
        <taxon>Ascomycota</taxon>
        <taxon>Pezizomycotina</taxon>
        <taxon>Orbiliomycetes</taxon>
        <taxon>Orbiliales</taxon>
        <taxon>Orbiliaceae</taxon>
        <taxon>Orbilia</taxon>
    </lineage>
</organism>